<comment type="caution">
    <text evidence="3">The sequence shown here is derived from an EMBL/GenBank/DDBJ whole genome shotgun (WGS) entry which is preliminary data.</text>
</comment>
<evidence type="ECO:0000259" key="2">
    <source>
        <dbReference type="PROSITE" id="PS50181"/>
    </source>
</evidence>
<dbReference type="Pfam" id="PF12937">
    <property type="entry name" value="F-box-like"/>
    <property type="match status" value="1"/>
</dbReference>
<dbReference type="InterPro" id="IPR019734">
    <property type="entry name" value="TPR_rpt"/>
</dbReference>
<dbReference type="PROSITE" id="PS50181">
    <property type="entry name" value="FBOX"/>
    <property type="match status" value="1"/>
</dbReference>
<evidence type="ECO:0000313" key="3">
    <source>
        <dbReference type="EMBL" id="KAI9268826.1"/>
    </source>
</evidence>
<dbReference type="Gene3D" id="1.20.1280.50">
    <property type="match status" value="1"/>
</dbReference>
<evidence type="ECO:0000313" key="4">
    <source>
        <dbReference type="Proteomes" id="UP001209540"/>
    </source>
</evidence>
<dbReference type="Proteomes" id="UP001209540">
    <property type="component" value="Unassembled WGS sequence"/>
</dbReference>
<dbReference type="CDD" id="cd09917">
    <property type="entry name" value="F-box_SF"/>
    <property type="match status" value="1"/>
</dbReference>
<protein>
    <recommendedName>
        <fullName evidence="2">F-box domain-containing protein</fullName>
    </recommendedName>
</protein>
<reference evidence="3" key="1">
    <citation type="journal article" date="2022" name="IScience">
        <title>Evolution of zygomycete secretomes and the origins of terrestrial fungal ecologies.</title>
        <authorList>
            <person name="Chang Y."/>
            <person name="Wang Y."/>
            <person name="Mondo S."/>
            <person name="Ahrendt S."/>
            <person name="Andreopoulos W."/>
            <person name="Barry K."/>
            <person name="Beard J."/>
            <person name="Benny G.L."/>
            <person name="Blankenship S."/>
            <person name="Bonito G."/>
            <person name="Cuomo C."/>
            <person name="Desiro A."/>
            <person name="Gervers K.A."/>
            <person name="Hundley H."/>
            <person name="Kuo A."/>
            <person name="LaButti K."/>
            <person name="Lang B.F."/>
            <person name="Lipzen A."/>
            <person name="O'Donnell K."/>
            <person name="Pangilinan J."/>
            <person name="Reynolds N."/>
            <person name="Sandor L."/>
            <person name="Smith M.E."/>
            <person name="Tsang A."/>
            <person name="Grigoriev I.V."/>
            <person name="Stajich J.E."/>
            <person name="Spatafora J.W."/>
        </authorList>
    </citation>
    <scope>NUCLEOTIDE SEQUENCE</scope>
    <source>
        <strain evidence="3">RSA 2281</strain>
    </source>
</reference>
<dbReference type="Gene3D" id="3.80.10.10">
    <property type="entry name" value="Ribonuclease Inhibitor"/>
    <property type="match status" value="1"/>
</dbReference>
<keyword evidence="1" id="KW-0802">TPR repeat</keyword>
<reference evidence="3" key="2">
    <citation type="submission" date="2023-02" db="EMBL/GenBank/DDBJ databases">
        <authorList>
            <consortium name="DOE Joint Genome Institute"/>
            <person name="Mondo S.J."/>
            <person name="Chang Y."/>
            <person name="Wang Y."/>
            <person name="Ahrendt S."/>
            <person name="Andreopoulos W."/>
            <person name="Barry K."/>
            <person name="Beard J."/>
            <person name="Benny G.L."/>
            <person name="Blankenship S."/>
            <person name="Bonito G."/>
            <person name="Cuomo C."/>
            <person name="Desiro A."/>
            <person name="Gervers K.A."/>
            <person name="Hundley H."/>
            <person name="Kuo A."/>
            <person name="LaButti K."/>
            <person name="Lang B.F."/>
            <person name="Lipzen A."/>
            <person name="O'Donnell K."/>
            <person name="Pangilinan J."/>
            <person name="Reynolds N."/>
            <person name="Sandor L."/>
            <person name="Smith M.W."/>
            <person name="Tsang A."/>
            <person name="Grigoriev I.V."/>
            <person name="Stajich J.E."/>
            <person name="Spatafora J.W."/>
        </authorList>
    </citation>
    <scope>NUCLEOTIDE SEQUENCE</scope>
    <source>
        <strain evidence="3">RSA 2281</strain>
    </source>
</reference>
<dbReference type="EMBL" id="JAIXMP010000008">
    <property type="protein sequence ID" value="KAI9268826.1"/>
    <property type="molecule type" value="Genomic_DNA"/>
</dbReference>
<name>A0AAD5K4H9_9FUNG</name>
<evidence type="ECO:0000256" key="1">
    <source>
        <dbReference type="PROSITE-ProRule" id="PRU00339"/>
    </source>
</evidence>
<keyword evidence="4" id="KW-1185">Reference proteome</keyword>
<dbReference type="SUPFAM" id="SSF52047">
    <property type="entry name" value="RNI-like"/>
    <property type="match status" value="1"/>
</dbReference>
<dbReference type="AlphaFoldDB" id="A0AAD5K4H9"/>
<feature type="domain" description="F-box" evidence="2">
    <location>
        <begin position="133"/>
        <end position="180"/>
    </location>
</feature>
<dbReference type="InterPro" id="IPR036047">
    <property type="entry name" value="F-box-like_dom_sf"/>
</dbReference>
<dbReference type="InterPro" id="IPR032675">
    <property type="entry name" value="LRR_dom_sf"/>
</dbReference>
<sequence>MTTTPNSADLTIPQQKQQITVSSGQDHEEHDAIAINTKIPYDNENVLMLERMTIQDQYKKEEPKNTSTAIEENTSSEIKEYIHVGRLYVSQGDQNQALEVVNKGLEQAARDEPLYDTLIKEKNQENRRLEPQIDFLSSLPYEIACRIIDNIPQNTVVQCSYVSSAWRTLALNYPNPWYHIVADSFGMRGRFILPCQLLPRISHHVEIFTIRFTTHERLSVKCLKFLQTHDFSKLHSLQITSSSSNKIPEFYTTLRSSLASISNSLLSLDITTMADDDVPNVTFFLSQCPNLISFRLSTLNSHIFAPFNFKRSTHLMKIELNTFSEKIHGEHLQKLLQSSANLRWISIVNCNQDIYQLVQRSSPNIKVLILAGVYLGELECWNYSKYTIKRYVYYRWVKMLS</sequence>
<dbReference type="SUPFAM" id="SSF81383">
    <property type="entry name" value="F-box domain"/>
    <property type="match status" value="1"/>
</dbReference>
<accession>A0AAD5K4H9</accession>
<dbReference type="PROSITE" id="PS50005">
    <property type="entry name" value="TPR"/>
    <property type="match status" value="1"/>
</dbReference>
<feature type="repeat" description="TPR" evidence="1">
    <location>
        <begin position="78"/>
        <end position="111"/>
    </location>
</feature>
<proteinExistence type="predicted"/>
<gene>
    <name evidence="3" type="ORF">BDA99DRAFT_335036</name>
</gene>
<dbReference type="InterPro" id="IPR001810">
    <property type="entry name" value="F-box_dom"/>
</dbReference>
<organism evidence="3 4">
    <name type="scientific">Phascolomyces articulosus</name>
    <dbReference type="NCBI Taxonomy" id="60185"/>
    <lineage>
        <taxon>Eukaryota</taxon>
        <taxon>Fungi</taxon>
        <taxon>Fungi incertae sedis</taxon>
        <taxon>Mucoromycota</taxon>
        <taxon>Mucoromycotina</taxon>
        <taxon>Mucoromycetes</taxon>
        <taxon>Mucorales</taxon>
        <taxon>Lichtheimiaceae</taxon>
        <taxon>Phascolomyces</taxon>
    </lineage>
</organism>